<dbReference type="AlphaFoldDB" id="A0A484XQ23"/>
<accession>A0A484XQ23</accession>
<dbReference type="PANTHER" id="PTHR41791:SF1">
    <property type="entry name" value="SSL7039 PROTEIN"/>
    <property type="match status" value="1"/>
</dbReference>
<dbReference type="NCBIfam" id="TIGR02683">
    <property type="entry name" value="upstrm_HI1419"/>
    <property type="match status" value="1"/>
</dbReference>
<proteinExistence type="predicted"/>
<evidence type="ECO:0000313" key="2">
    <source>
        <dbReference type="Proteomes" id="UP000351155"/>
    </source>
</evidence>
<dbReference type="PIRSF" id="PIRSF028744">
    <property type="entry name" value="Addict_mod_HI1419"/>
    <property type="match status" value="1"/>
</dbReference>
<dbReference type="PANTHER" id="PTHR41791">
    <property type="entry name" value="SSL7039 PROTEIN"/>
    <property type="match status" value="1"/>
</dbReference>
<gene>
    <name evidence="1" type="ORF">NCTC12126_02344</name>
</gene>
<protein>
    <submittedName>
        <fullName evidence="1">Addiction module killer protein</fullName>
    </submittedName>
</protein>
<dbReference type="InterPro" id="IPR014056">
    <property type="entry name" value="TypeIITA-like_toxin_pred"/>
</dbReference>
<dbReference type="Proteomes" id="UP000351155">
    <property type="component" value="Unassembled WGS sequence"/>
</dbReference>
<evidence type="ECO:0000313" key="1">
    <source>
        <dbReference type="EMBL" id="VFS25884.1"/>
    </source>
</evidence>
<reference evidence="1 2" key="1">
    <citation type="submission" date="2019-03" db="EMBL/GenBank/DDBJ databases">
        <authorList>
            <consortium name="Pathogen Informatics"/>
        </authorList>
    </citation>
    <scope>NUCLEOTIDE SEQUENCE [LARGE SCALE GENOMIC DNA]</scope>
    <source>
        <strain evidence="1 2">NCTC12126</strain>
    </source>
</reference>
<dbReference type="EMBL" id="CAADIW010000021">
    <property type="protein sequence ID" value="VFS25884.1"/>
    <property type="molecule type" value="Genomic_DNA"/>
</dbReference>
<sequence length="114" mass="12919">MKVKHYIKEDGESPLEKWLKKNRAAMGKVMAATQRLTDGNMSAVKWLSGRPGIGEYRINWGAGLRIYLMQDGDEIIILLCAGFKDSQDKDLTRAEQYRADYLKGGKKDASSRKH</sequence>
<organism evidence="1 2">
    <name type="scientific">Enterobacter cancerogenus</name>
    <dbReference type="NCBI Taxonomy" id="69218"/>
    <lineage>
        <taxon>Bacteria</taxon>
        <taxon>Pseudomonadati</taxon>
        <taxon>Pseudomonadota</taxon>
        <taxon>Gammaproteobacteria</taxon>
        <taxon>Enterobacterales</taxon>
        <taxon>Enterobacteriaceae</taxon>
        <taxon>Enterobacter</taxon>
        <taxon>Enterobacter cloacae complex</taxon>
    </lineage>
</organism>
<name>A0A484XQ23_9ENTR</name>